<dbReference type="SUPFAM" id="SSF53850">
    <property type="entry name" value="Periplasmic binding protein-like II"/>
    <property type="match status" value="2"/>
</dbReference>
<dbReference type="EMBL" id="KP211837">
    <property type="protein sequence ID" value="ANV79526.1"/>
    <property type="molecule type" value="Genomic_DNA"/>
</dbReference>
<reference evidence="2" key="1">
    <citation type="submission" date="2014-11" db="EMBL/GenBank/DDBJ databases">
        <authorList>
            <person name="Zhu J."/>
            <person name="Qi W."/>
            <person name="Song R."/>
        </authorList>
    </citation>
    <scope>NUCLEOTIDE SEQUENCE</scope>
</reference>
<evidence type="ECO:0000259" key="1">
    <source>
        <dbReference type="SMART" id="SM00094"/>
    </source>
</evidence>
<feature type="domain" description="Transferrin-like" evidence="1">
    <location>
        <begin position="49"/>
        <end position="347"/>
    </location>
</feature>
<dbReference type="PRINTS" id="PR00422">
    <property type="entry name" value="TRANSFERRIN"/>
</dbReference>
<dbReference type="Pfam" id="PF12974">
    <property type="entry name" value="Phosphonate-bd"/>
    <property type="match status" value="2"/>
</dbReference>
<protein>
    <recommendedName>
        <fullName evidence="1">Transferrin-like domain-containing protein</fullName>
    </recommendedName>
</protein>
<dbReference type="SMART" id="SM00094">
    <property type="entry name" value="TR_FER"/>
    <property type="match status" value="1"/>
</dbReference>
<reference evidence="2" key="2">
    <citation type="journal article" date="2015" name="ISME J.">
        <title>A new class of marine Euryarchaeota group II from the Mediterranean deep chlorophyll maximum.</title>
        <authorList>
            <person name="Martin-Cuadrado A.B."/>
            <person name="Garcia-Heredia I."/>
            <person name="Molto A.G."/>
            <person name="Lopez-Ubeda R."/>
            <person name="Kimes N."/>
            <person name="Lopez-Garcia P."/>
            <person name="Moreira D."/>
            <person name="Rodriguez-Valera F."/>
        </authorList>
    </citation>
    <scope>NUCLEOTIDE SEQUENCE</scope>
</reference>
<dbReference type="PROSITE" id="PS51257">
    <property type="entry name" value="PROKAR_LIPOPROTEIN"/>
    <property type="match status" value="1"/>
</dbReference>
<dbReference type="InterPro" id="IPR001156">
    <property type="entry name" value="Transferrin-like_dom"/>
</dbReference>
<sequence>MKKLITLFISVILLTTIFSGCLGNENEERTLGKLIIAYEIKESSQEIDSNPEMLANYLTEKLNYDVSIFSVDSEGAMIEALRFGNADIAIMDAGSAWIGWQQYDLGVMAADLNVDYRTYYNSNAWVRSDSDVAKAFLDDDPYSDPFALLSGKTSCHTGWLNSVGMLLPMGFLIGHGYANVIGDPNDVETIRNTIYGFFDANSTIPEIGTPYYGHSGALRCLSEEIGDVAFIEENTVEILCNNDQEEENEFWCLEKEEYIGLPAFGQSPSNSVVYNPSLLDYNLTNDITEVLVNMKNDPNAFNILSDILNTPGFEAVNTTSHLGSYSKLISNIPGISSYYTDKYTLNSTLSSSMEKVIIAIKNDTGSDINSQIISDYLHSILGVEVITYEINSEGEIIESLKLGTIDLAILDSPSAAWIAWKEFELVAMAAMQGMDERTHYNTAAYVKMDSNIASAYLDDDLDTNPYSLLEGKISCHSEKMSLAGMVLPVGYLIDEEYIKNINNSKNIEDLNDIILNFFDTNSSIPEKGESYYGNLGALKCLSDDFGDIAFVEGGYLESYCENEDEGDNLDWCLNSSEYVGLPFDIKIPTSTVIYNPENLDVQSRTAILNAFMSLNFEMYLENYSFSGKTHTGCYDISIHVIDEESEKESCGSEILKNMFNSSGVVRVTSQEHLSHFSNLVSNIPGISEYYIEYFKIFEEET</sequence>
<accession>A0A1B1TB64</accession>
<name>A0A1B1TB64_9ARCH</name>
<organism evidence="2">
    <name type="scientific">uncultured Poseidoniia archaeon</name>
    <dbReference type="NCBI Taxonomy" id="1697135"/>
    <lineage>
        <taxon>Archaea</taxon>
        <taxon>Methanobacteriati</taxon>
        <taxon>Thermoplasmatota</taxon>
        <taxon>Candidatus Poseidoniia</taxon>
        <taxon>environmental samples</taxon>
    </lineage>
</organism>
<dbReference type="PANTHER" id="PTHR35841:SF1">
    <property type="entry name" value="PHOSPHONATES-BINDING PERIPLASMIC PROTEIN"/>
    <property type="match status" value="1"/>
</dbReference>
<dbReference type="Gene3D" id="3.40.190.10">
    <property type="entry name" value="Periplasmic binding protein-like II"/>
    <property type="match status" value="4"/>
</dbReference>
<evidence type="ECO:0000313" key="2">
    <source>
        <dbReference type="EMBL" id="ANV79526.1"/>
    </source>
</evidence>
<dbReference type="PANTHER" id="PTHR35841">
    <property type="entry name" value="PHOSPHONATES-BINDING PERIPLASMIC PROTEIN"/>
    <property type="match status" value="1"/>
</dbReference>
<dbReference type="AlphaFoldDB" id="A0A1B1TB64"/>
<proteinExistence type="predicted"/>